<dbReference type="InParanoid" id="F0ZQ16"/>
<reference evidence="4" key="1">
    <citation type="journal article" date="2011" name="Genome Biol.">
        <title>Comparative genomics of the social amoebae Dictyostelium discoideum and Dictyostelium purpureum.</title>
        <authorList>
            <consortium name="US DOE Joint Genome Institute (JGI-PGF)"/>
            <person name="Sucgang R."/>
            <person name="Kuo A."/>
            <person name="Tian X."/>
            <person name="Salerno W."/>
            <person name="Parikh A."/>
            <person name="Feasley C.L."/>
            <person name="Dalin E."/>
            <person name="Tu H."/>
            <person name="Huang E."/>
            <person name="Barry K."/>
            <person name="Lindquist E."/>
            <person name="Shapiro H."/>
            <person name="Bruce D."/>
            <person name="Schmutz J."/>
            <person name="Salamov A."/>
            <person name="Fey P."/>
            <person name="Gaudet P."/>
            <person name="Anjard C."/>
            <person name="Babu M.M."/>
            <person name="Basu S."/>
            <person name="Bushmanova Y."/>
            <person name="van der Wel H."/>
            <person name="Katoh-Kurasawa M."/>
            <person name="Dinh C."/>
            <person name="Coutinho P.M."/>
            <person name="Saito T."/>
            <person name="Elias M."/>
            <person name="Schaap P."/>
            <person name="Kay R.R."/>
            <person name="Henrissat B."/>
            <person name="Eichinger L."/>
            <person name="Rivero F."/>
            <person name="Putnam N.H."/>
            <person name="West C.M."/>
            <person name="Loomis W.F."/>
            <person name="Chisholm R.L."/>
            <person name="Shaulsky G."/>
            <person name="Strassmann J.E."/>
            <person name="Queller D.C."/>
            <person name="Kuspa A."/>
            <person name="Grigoriev I.V."/>
        </authorList>
    </citation>
    <scope>NUCLEOTIDE SEQUENCE [LARGE SCALE GENOMIC DNA]</scope>
    <source>
        <strain evidence="4">QSDP1</strain>
    </source>
</reference>
<evidence type="ECO:0000313" key="4">
    <source>
        <dbReference type="Proteomes" id="UP000001064"/>
    </source>
</evidence>
<proteinExistence type="inferred from homology"/>
<evidence type="ECO:0000313" key="3">
    <source>
        <dbReference type="EMBL" id="EGC33970.1"/>
    </source>
</evidence>
<dbReference type="PANTHER" id="PTHR46128:SF211">
    <property type="entry name" value="PENTACOTRIPEPTIDE-REPEAT REGION OF PRORP DOMAIN-CONTAINING PROTEIN"/>
    <property type="match status" value="1"/>
</dbReference>
<feature type="repeat" description="PPR" evidence="2">
    <location>
        <begin position="184"/>
        <end position="218"/>
    </location>
</feature>
<accession>F0ZQ16</accession>
<dbReference type="InterPro" id="IPR002885">
    <property type="entry name" value="PPR_rpt"/>
</dbReference>
<dbReference type="PANTHER" id="PTHR46128">
    <property type="entry name" value="MITOCHONDRIAL GROUP I INTRON SPLICING FACTOR CCM1"/>
    <property type="match status" value="1"/>
</dbReference>
<dbReference type="STRING" id="5786.F0ZQ16"/>
<dbReference type="PROSITE" id="PS51375">
    <property type="entry name" value="PPR"/>
    <property type="match status" value="1"/>
</dbReference>
<dbReference type="InterPro" id="IPR050872">
    <property type="entry name" value="PPR_P_subfamily"/>
</dbReference>
<dbReference type="Gene3D" id="1.25.40.10">
    <property type="entry name" value="Tetratricopeptide repeat domain"/>
    <property type="match status" value="2"/>
</dbReference>
<dbReference type="Pfam" id="PF13812">
    <property type="entry name" value="PPR_3"/>
    <property type="match status" value="1"/>
</dbReference>
<dbReference type="OrthoDB" id="185373at2759"/>
<dbReference type="FunCoup" id="F0ZQ16">
    <property type="interactions" value="92"/>
</dbReference>
<evidence type="ECO:0000256" key="2">
    <source>
        <dbReference type="PROSITE-ProRule" id="PRU00708"/>
    </source>
</evidence>
<gene>
    <name evidence="3" type="ORF">DICPUDRAFT_80282</name>
</gene>
<keyword evidence="4" id="KW-1185">Reference proteome</keyword>
<name>F0ZQ16_DICPU</name>
<dbReference type="KEGG" id="dpp:DICPUDRAFT_80282"/>
<dbReference type="Pfam" id="PF01535">
    <property type="entry name" value="PPR"/>
    <property type="match status" value="1"/>
</dbReference>
<dbReference type="AlphaFoldDB" id="F0ZQ16"/>
<dbReference type="GeneID" id="10502628"/>
<dbReference type="Proteomes" id="UP000001064">
    <property type="component" value="Unassembled WGS sequence"/>
</dbReference>
<dbReference type="VEuPathDB" id="AmoebaDB:DICPUDRAFT_80282"/>
<dbReference type="eggNOG" id="KOG4197">
    <property type="taxonomic scope" value="Eukaryota"/>
</dbReference>
<organism evidence="3 4">
    <name type="scientific">Dictyostelium purpureum</name>
    <name type="common">Slime mold</name>
    <dbReference type="NCBI Taxonomy" id="5786"/>
    <lineage>
        <taxon>Eukaryota</taxon>
        <taxon>Amoebozoa</taxon>
        <taxon>Evosea</taxon>
        <taxon>Eumycetozoa</taxon>
        <taxon>Dictyostelia</taxon>
        <taxon>Dictyosteliales</taxon>
        <taxon>Dictyosteliaceae</taxon>
        <taxon>Dictyostelium</taxon>
    </lineage>
</organism>
<comment type="similarity">
    <text evidence="1">Belongs to the PPR family. P subfamily.</text>
</comment>
<dbReference type="EMBL" id="GL871118">
    <property type="protein sequence ID" value="EGC33970.1"/>
    <property type="molecule type" value="Genomic_DNA"/>
</dbReference>
<dbReference type="InterPro" id="IPR011990">
    <property type="entry name" value="TPR-like_helical_dom_sf"/>
</dbReference>
<dbReference type="OMA" id="NMKECER"/>
<sequence>MISNTIKNNFIKYVSKTNKFIYNLNNTAIKNKNNFKLFYTTDNNFDSLNNNNFDSNNNNNIYNFNNNNNNNNKKSFLEKKNRGNGEILTQIINKKKQGDIAEAISIFERIENQLFIFEKEIFYREMLHIYSLVPNMKECERLFNNIQNRRAQTFTIMTNGYLSESNFEKAMEYLSLGNKEKKIDLISYSFLISKLAKTGQYKFIESVFKMVKDSGLKPDRVFYSSIIKNLNNLEKSEKTKEIFLHYYEQLKKDLALEQYDELLFSSIIHLLYKYNLKDEIYNYYQMLFSTEALFQENKHLVSNYWVYLMIYSFLSVKSNNNLKDLNSFWDMVSRQLLNNSLLSKRVEFNDHTMKPFFSYLVSVNRLVMQEEVSIDQINLPEIIESYIQMLSKEISESDTEKLTTYIRNSIVVSNQIITWYLLKNDIVSAWSHFQFLIQANRADIHSFYHILNYLSSKCDNQIVFNNIKEILTSSYYINMVKTVRGYQDEIWLSILRSLIKNKQMVQLNNITKLLRDYTFENLDRYSNYLDYDLKKN</sequence>
<evidence type="ECO:0008006" key="5">
    <source>
        <dbReference type="Google" id="ProtNLM"/>
    </source>
</evidence>
<evidence type="ECO:0000256" key="1">
    <source>
        <dbReference type="ARBA" id="ARBA00007626"/>
    </source>
</evidence>
<protein>
    <recommendedName>
        <fullName evidence="5">Pentacotripeptide-repeat region of PRORP domain-containing protein</fullName>
    </recommendedName>
</protein>
<dbReference type="RefSeq" id="XP_003289503.1">
    <property type="nucleotide sequence ID" value="XM_003289455.1"/>
</dbReference>